<evidence type="ECO:0000313" key="3">
    <source>
        <dbReference type="Proteomes" id="UP001592528"/>
    </source>
</evidence>
<keyword evidence="1" id="KW-0732">Signal</keyword>
<dbReference type="RefSeq" id="WP_380522388.1">
    <property type="nucleotide sequence ID" value="NZ_JBHEZZ010000005.1"/>
</dbReference>
<name>A0ABV6UKP7_9ACTN</name>
<proteinExistence type="predicted"/>
<evidence type="ECO:0000313" key="2">
    <source>
        <dbReference type="EMBL" id="MFC1402039.1"/>
    </source>
</evidence>
<feature type="chain" id="PRO_5046673470" description="Lipoprotein" evidence="1">
    <location>
        <begin position="29"/>
        <end position="232"/>
    </location>
</feature>
<gene>
    <name evidence="2" type="ORF">ACEZDJ_12155</name>
</gene>
<evidence type="ECO:0000256" key="1">
    <source>
        <dbReference type="SAM" id="SignalP"/>
    </source>
</evidence>
<accession>A0ABV6UKP7</accession>
<evidence type="ECO:0008006" key="4">
    <source>
        <dbReference type="Google" id="ProtNLM"/>
    </source>
</evidence>
<dbReference type="PROSITE" id="PS51257">
    <property type="entry name" value="PROKAR_LIPOPROTEIN"/>
    <property type="match status" value="1"/>
</dbReference>
<keyword evidence="3" id="KW-1185">Reference proteome</keyword>
<protein>
    <recommendedName>
        <fullName evidence="4">Lipoprotein</fullName>
    </recommendedName>
</protein>
<sequence>MARLAPLRVRKPVAGAVVVLLAGALVSACGGSTTPQAEPGTAGVAAAGDTAAGAATGTAYVLSAPAVAGGYPQGQPSAQLVQQVDGDLKQTAQRLGVSGTPVHAYYDDRADGAWIFYNGVTGAGFDPDHLHDLLDQPPATKDDGAGDLLSTSAVDADPGPHGGRAVCNTVLVQNAMLSTAATTCSWFTTTTAAGITVVIKGDGTNTKVGFTAADVAPIMRAIRADVEQSKSR</sequence>
<comment type="caution">
    <text evidence="2">The sequence shown here is derived from an EMBL/GenBank/DDBJ whole genome shotgun (WGS) entry which is preliminary data.</text>
</comment>
<dbReference type="EMBL" id="JBHEZZ010000005">
    <property type="protein sequence ID" value="MFC1402039.1"/>
    <property type="molecule type" value="Genomic_DNA"/>
</dbReference>
<dbReference type="Proteomes" id="UP001592528">
    <property type="component" value="Unassembled WGS sequence"/>
</dbReference>
<organism evidence="2 3">
    <name type="scientific">Streptacidiphilus cavernicola</name>
    <dbReference type="NCBI Taxonomy" id="3342716"/>
    <lineage>
        <taxon>Bacteria</taxon>
        <taxon>Bacillati</taxon>
        <taxon>Actinomycetota</taxon>
        <taxon>Actinomycetes</taxon>
        <taxon>Kitasatosporales</taxon>
        <taxon>Streptomycetaceae</taxon>
        <taxon>Streptacidiphilus</taxon>
    </lineage>
</organism>
<reference evidence="2 3" key="1">
    <citation type="submission" date="2024-09" db="EMBL/GenBank/DDBJ databases">
        <authorList>
            <person name="Lee S.D."/>
        </authorList>
    </citation>
    <scope>NUCLEOTIDE SEQUENCE [LARGE SCALE GENOMIC DNA]</scope>
    <source>
        <strain evidence="2 3">N1-5</strain>
    </source>
</reference>
<feature type="signal peptide" evidence="1">
    <location>
        <begin position="1"/>
        <end position="28"/>
    </location>
</feature>